<dbReference type="Proteomes" id="UP000799438">
    <property type="component" value="Unassembled WGS sequence"/>
</dbReference>
<protein>
    <recommendedName>
        <fullName evidence="3">WSC domain-containing protein</fullName>
    </recommendedName>
</protein>
<reference evidence="4" key="1">
    <citation type="journal article" date="2020" name="Stud. Mycol.">
        <title>101 Dothideomycetes genomes: a test case for predicting lifestyles and emergence of pathogens.</title>
        <authorList>
            <person name="Haridas S."/>
            <person name="Albert R."/>
            <person name="Binder M."/>
            <person name="Bloem J."/>
            <person name="Labutti K."/>
            <person name="Salamov A."/>
            <person name="Andreopoulos B."/>
            <person name="Baker S."/>
            <person name="Barry K."/>
            <person name="Bills G."/>
            <person name="Bluhm B."/>
            <person name="Cannon C."/>
            <person name="Castanera R."/>
            <person name="Culley D."/>
            <person name="Daum C."/>
            <person name="Ezra D."/>
            <person name="Gonzalez J."/>
            <person name="Henrissat B."/>
            <person name="Kuo A."/>
            <person name="Liang C."/>
            <person name="Lipzen A."/>
            <person name="Lutzoni F."/>
            <person name="Magnuson J."/>
            <person name="Mondo S."/>
            <person name="Nolan M."/>
            <person name="Ohm R."/>
            <person name="Pangilinan J."/>
            <person name="Park H.-J."/>
            <person name="Ramirez L."/>
            <person name="Alfaro M."/>
            <person name="Sun H."/>
            <person name="Tritt A."/>
            <person name="Yoshinaga Y."/>
            <person name="Zwiers L.-H."/>
            <person name="Turgeon B."/>
            <person name="Goodwin S."/>
            <person name="Spatafora J."/>
            <person name="Crous P."/>
            <person name="Grigoriev I."/>
        </authorList>
    </citation>
    <scope>NUCLEOTIDE SEQUENCE</scope>
    <source>
        <strain evidence="4">CBS 121167</strain>
    </source>
</reference>
<keyword evidence="1" id="KW-0812">Transmembrane</keyword>
<sequence>MVSSFFTAALAAASLFSAVYADPMPNPVAAPNPDSVKSQTSTPTYTGALHSMTYKGCFDSSEPLEDQGEYTYQTQGNCQPVCVGLGNSVMALVNGTNCYCGNKLPAKSSRQSNDDKCDTPCNGFDKDNCGGNNYWQVYLTGINNNDVDYYDGGSSTSSGLSTSTSMSQGTPVLVTVSAGSTVIVTQGPSSDSGKSSGSSSTAGIAAGVVVGVVVLASIVGGVFLYLRHKRRKEIEDEHRARQSVNNFVATGKHPNAHSINDNILDPTFARRMSNGSVADNQDYSRRILQVRNPDDD</sequence>
<gene>
    <name evidence="4" type="ORF">K452DRAFT_344777</name>
</gene>
<evidence type="ECO:0000256" key="1">
    <source>
        <dbReference type="SAM" id="Phobius"/>
    </source>
</evidence>
<feature type="signal peptide" evidence="2">
    <location>
        <begin position="1"/>
        <end position="21"/>
    </location>
</feature>
<keyword evidence="1" id="KW-1133">Transmembrane helix</keyword>
<evidence type="ECO:0000313" key="5">
    <source>
        <dbReference type="Proteomes" id="UP000799438"/>
    </source>
</evidence>
<accession>A0A6A6BKU1</accession>
<evidence type="ECO:0000256" key="2">
    <source>
        <dbReference type="SAM" id="SignalP"/>
    </source>
</evidence>
<dbReference type="OrthoDB" id="2019572at2759"/>
<dbReference type="Pfam" id="PF01822">
    <property type="entry name" value="WSC"/>
    <property type="match status" value="1"/>
</dbReference>
<evidence type="ECO:0000313" key="4">
    <source>
        <dbReference type="EMBL" id="KAF2144740.1"/>
    </source>
</evidence>
<dbReference type="GeneID" id="54302940"/>
<organism evidence="4 5">
    <name type="scientific">Aplosporella prunicola CBS 121167</name>
    <dbReference type="NCBI Taxonomy" id="1176127"/>
    <lineage>
        <taxon>Eukaryota</taxon>
        <taxon>Fungi</taxon>
        <taxon>Dikarya</taxon>
        <taxon>Ascomycota</taxon>
        <taxon>Pezizomycotina</taxon>
        <taxon>Dothideomycetes</taxon>
        <taxon>Dothideomycetes incertae sedis</taxon>
        <taxon>Botryosphaeriales</taxon>
        <taxon>Aplosporellaceae</taxon>
        <taxon>Aplosporella</taxon>
    </lineage>
</organism>
<feature type="transmembrane region" description="Helical" evidence="1">
    <location>
        <begin position="204"/>
        <end position="226"/>
    </location>
</feature>
<keyword evidence="1" id="KW-0472">Membrane</keyword>
<dbReference type="SMART" id="SM00321">
    <property type="entry name" value="WSC"/>
    <property type="match status" value="1"/>
</dbReference>
<proteinExistence type="predicted"/>
<keyword evidence="2" id="KW-0732">Signal</keyword>
<dbReference type="RefSeq" id="XP_033400452.1">
    <property type="nucleotide sequence ID" value="XM_033545432.1"/>
</dbReference>
<feature type="domain" description="WSC" evidence="3">
    <location>
        <begin position="51"/>
        <end position="141"/>
    </location>
</feature>
<dbReference type="InterPro" id="IPR002889">
    <property type="entry name" value="WSC_carb-bd"/>
</dbReference>
<feature type="chain" id="PRO_5025526067" description="WSC domain-containing protein" evidence="2">
    <location>
        <begin position="22"/>
        <end position="296"/>
    </location>
</feature>
<dbReference type="PROSITE" id="PS51212">
    <property type="entry name" value="WSC"/>
    <property type="match status" value="1"/>
</dbReference>
<name>A0A6A6BKU1_9PEZI</name>
<dbReference type="AlphaFoldDB" id="A0A6A6BKU1"/>
<evidence type="ECO:0000259" key="3">
    <source>
        <dbReference type="PROSITE" id="PS51212"/>
    </source>
</evidence>
<dbReference type="EMBL" id="ML995479">
    <property type="protein sequence ID" value="KAF2144740.1"/>
    <property type="molecule type" value="Genomic_DNA"/>
</dbReference>
<keyword evidence="5" id="KW-1185">Reference proteome</keyword>